<reference evidence="4 5" key="1">
    <citation type="submission" date="2018-09" db="EMBL/GenBank/DDBJ databases">
        <title>A high-quality reference genome of wild soybean provides a powerful tool to mine soybean genomes.</title>
        <authorList>
            <person name="Xie M."/>
            <person name="Chung C.Y.L."/>
            <person name="Li M.-W."/>
            <person name="Wong F.-L."/>
            <person name="Chan T.-F."/>
            <person name="Lam H.-M."/>
        </authorList>
    </citation>
    <scope>NUCLEOTIDE SEQUENCE [LARGE SCALE GENOMIC DNA]</scope>
    <source>
        <strain evidence="5">cv. W05</strain>
        <tissue evidence="4">Hypocotyl of etiolated seedlings</tissue>
    </source>
</reference>
<keyword evidence="2 4" id="KW-0689">Ribosomal protein</keyword>
<evidence type="ECO:0000256" key="3">
    <source>
        <dbReference type="ARBA" id="ARBA00023274"/>
    </source>
</evidence>
<protein>
    <submittedName>
        <fullName evidence="4">60S ribosomal protein L11</fullName>
    </submittedName>
</protein>
<dbReference type="AlphaFoldDB" id="A0A445GTW3"/>
<evidence type="ECO:0000256" key="1">
    <source>
        <dbReference type="ARBA" id="ARBA00008553"/>
    </source>
</evidence>
<keyword evidence="3" id="KW-0687">Ribonucleoprotein</keyword>
<dbReference type="PANTHER" id="PTHR11994">
    <property type="entry name" value="60S RIBOSOMAL PROTEIN L11-RELATED"/>
    <property type="match status" value="1"/>
</dbReference>
<proteinExistence type="inferred from homology"/>
<dbReference type="InterPro" id="IPR022803">
    <property type="entry name" value="Ribosomal_uL5_dom_sf"/>
</dbReference>
<comment type="similarity">
    <text evidence="1">Belongs to the universal ribosomal protein uL5 family.</text>
</comment>
<name>A0A445GTW3_GLYSO</name>
<comment type="caution">
    <text evidence="4">The sequence shown here is derived from an EMBL/GenBank/DDBJ whole genome shotgun (WGS) entry which is preliminary data.</text>
</comment>
<dbReference type="Gene3D" id="3.30.1440.10">
    <property type="match status" value="1"/>
</dbReference>
<sequence>MVEALSQNIVTLTGFPMILLSESDLTNPWCGVSCYVLLSAPEWFFTDMASEKKLSNPMREIKVQKLVLNISVSESGDHLTRATKQGTLIRSFGIRRNEKIACYVIVKGDKAMQLLESGLKEHIDLRIKKSSGFSMYRGVTRPDRYVASFGEFSYHYSKWRSSVPFVEQLQAFQELMNEGKPPPTPFFFFLLPWLRPPPSRPPSSFPSTAP</sequence>
<dbReference type="Proteomes" id="UP000289340">
    <property type="component" value="Chromosome 15"/>
</dbReference>
<gene>
    <name evidence="4" type="ORF">D0Y65_040985</name>
</gene>
<dbReference type="SUPFAM" id="SSF55282">
    <property type="entry name" value="RL5-like"/>
    <property type="match status" value="1"/>
</dbReference>
<keyword evidence="5" id="KW-1185">Reference proteome</keyword>
<dbReference type="GO" id="GO:1990904">
    <property type="term" value="C:ribonucleoprotein complex"/>
    <property type="evidence" value="ECO:0007669"/>
    <property type="project" value="UniProtKB-KW"/>
</dbReference>
<dbReference type="GO" id="GO:0003735">
    <property type="term" value="F:structural constituent of ribosome"/>
    <property type="evidence" value="ECO:0007669"/>
    <property type="project" value="InterPro"/>
</dbReference>
<accession>A0A445GTW3</accession>
<dbReference type="InterPro" id="IPR002132">
    <property type="entry name" value="Ribosomal_uL5"/>
</dbReference>
<organism evidence="4 5">
    <name type="scientific">Glycine soja</name>
    <name type="common">Wild soybean</name>
    <dbReference type="NCBI Taxonomy" id="3848"/>
    <lineage>
        <taxon>Eukaryota</taxon>
        <taxon>Viridiplantae</taxon>
        <taxon>Streptophyta</taxon>
        <taxon>Embryophyta</taxon>
        <taxon>Tracheophyta</taxon>
        <taxon>Spermatophyta</taxon>
        <taxon>Magnoliopsida</taxon>
        <taxon>eudicotyledons</taxon>
        <taxon>Gunneridae</taxon>
        <taxon>Pentapetalae</taxon>
        <taxon>rosids</taxon>
        <taxon>fabids</taxon>
        <taxon>Fabales</taxon>
        <taxon>Fabaceae</taxon>
        <taxon>Papilionoideae</taxon>
        <taxon>50 kb inversion clade</taxon>
        <taxon>NPAAA clade</taxon>
        <taxon>indigoferoid/millettioid clade</taxon>
        <taxon>Phaseoleae</taxon>
        <taxon>Glycine</taxon>
        <taxon>Glycine subgen. Soja</taxon>
    </lineage>
</organism>
<dbReference type="GO" id="GO:0005840">
    <property type="term" value="C:ribosome"/>
    <property type="evidence" value="ECO:0007669"/>
    <property type="project" value="UniProtKB-KW"/>
</dbReference>
<dbReference type="GO" id="GO:0006412">
    <property type="term" value="P:translation"/>
    <property type="evidence" value="ECO:0007669"/>
    <property type="project" value="InterPro"/>
</dbReference>
<evidence type="ECO:0000256" key="2">
    <source>
        <dbReference type="ARBA" id="ARBA00022980"/>
    </source>
</evidence>
<evidence type="ECO:0000313" key="4">
    <source>
        <dbReference type="EMBL" id="RZB64718.1"/>
    </source>
</evidence>
<dbReference type="EMBL" id="QZWG01000015">
    <property type="protein sequence ID" value="RZB64718.1"/>
    <property type="molecule type" value="Genomic_DNA"/>
</dbReference>
<evidence type="ECO:0000313" key="5">
    <source>
        <dbReference type="Proteomes" id="UP000289340"/>
    </source>
</evidence>